<sequence>MHQPRRTPMFAVIRACQVFSILAVCLTATLTHAAGLRAIDIAAASDGPEIHGMVWYPCAEQPTEIPIGGGFTLTGVKDCPLMGGHLPLVVASHGRGGSLLSNRDTAEALADHGFVVAAINHPGDTARDRSRSGDLSVFVERPADIKRLIDFMVGPSPFAADIDRDRIGFFGFSRGGYTGLVLLGADPDWAGAASDYCQPIRRLFCQEILDKRTPSQPLTHDPRIKAAVLADPLAIFFSPASFAPIKTPVQLWASSRGGDGVLPSHVAFVDANLPAAHDYRVVPNSGHFAFFLCPPALVQGQSELCVDAPGFDRTAFHAEFNAEVLAFFRTWLVPTAK</sequence>
<dbReference type="Gene3D" id="3.40.50.1820">
    <property type="entry name" value="alpha/beta hydrolase"/>
    <property type="match status" value="1"/>
</dbReference>
<dbReference type="InterPro" id="IPR016986">
    <property type="entry name" value="UCP031982_abhydr"/>
</dbReference>
<evidence type="ECO:0000313" key="3">
    <source>
        <dbReference type="EMBL" id="MBR1135433.1"/>
    </source>
</evidence>
<gene>
    <name evidence="3" type="ORF">JQ619_06630</name>
</gene>
<dbReference type="InterPro" id="IPR029058">
    <property type="entry name" value="AB_hydrolase_fold"/>
</dbReference>
<reference evidence="4" key="1">
    <citation type="journal article" date="2021" name="ISME J.">
        <title>Evolutionary origin and ecological implication of a unique nif island in free-living Bradyrhizobium lineages.</title>
        <authorList>
            <person name="Tao J."/>
        </authorList>
    </citation>
    <scope>NUCLEOTIDE SEQUENCE [LARGE SCALE GENOMIC DNA]</scope>
    <source>
        <strain evidence="4">SZCCT0094</strain>
    </source>
</reference>
<feature type="signal peptide" evidence="2">
    <location>
        <begin position="1"/>
        <end position="33"/>
    </location>
</feature>
<name>A0ABS5G298_9BRAD</name>
<keyword evidence="4" id="KW-1185">Reference proteome</keyword>
<organism evidence="3 4">
    <name type="scientific">Bradyrhizobium denitrificans</name>
    <dbReference type="NCBI Taxonomy" id="2734912"/>
    <lineage>
        <taxon>Bacteria</taxon>
        <taxon>Pseudomonadati</taxon>
        <taxon>Pseudomonadota</taxon>
        <taxon>Alphaproteobacteria</taxon>
        <taxon>Hyphomicrobiales</taxon>
        <taxon>Nitrobacteraceae</taxon>
        <taxon>Bradyrhizobium</taxon>
    </lineage>
</organism>
<evidence type="ECO:0000256" key="1">
    <source>
        <dbReference type="ARBA" id="ARBA00022801"/>
    </source>
</evidence>
<evidence type="ECO:0000256" key="2">
    <source>
        <dbReference type="SAM" id="SignalP"/>
    </source>
</evidence>
<dbReference type="GO" id="GO:0016787">
    <property type="term" value="F:hydrolase activity"/>
    <property type="evidence" value="ECO:0007669"/>
    <property type="project" value="UniProtKB-KW"/>
</dbReference>
<protein>
    <submittedName>
        <fullName evidence="3">Dienelactone hydrolase</fullName>
    </submittedName>
</protein>
<keyword evidence="1 3" id="KW-0378">Hydrolase</keyword>
<proteinExistence type="predicted"/>
<comment type="caution">
    <text evidence="3">The sequence shown here is derived from an EMBL/GenBank/DDBJ whole genome shotgun (WGS) entry which is preliminary data.</text>
</comment>
<dbReference type="PANTHER" id="PTHR22946:SF9">
    <property type="entry name" value="POLYKETIDE TRANSFERASE AF380"/>
    <property type="match status" value="1"/>
</dbReference>
<keyword evidence="2" id="KW-0732">Signal</keyword>
<dbReference type="SUPFAM" id="SSF53474">
    <property type="entry name" value="alpha/beta-Hydrolases"/>
    <property type="match status" value="1"/>
</dbReference>
<dbReference type="InterPro" id="IPR050261">
    <property type="entry name" value="FrsA_esterase"/>
</dbReference>
<accession>A0ABS5G298</accession>
<feature type="chain" id="PRO_5047015874" evidence="2">
    <location>
        <begin position="34"/>
        <end position="337"/>
    </location>
</feature>
<dbReference type="Proteomes" id="UP001314635">
    <property type="component" value="Unassembled WGS sequence"/>
</dbReference>
<evidence type="ECO:0000313" key="4">
    <source>
        <dbReference type="Proteomes" id="UP001314635"/>
    </source>
</evidence>
<dbReference type="EMBL" id="JAFCLK010000005">
    <property type="protein sequence ID" value="MBR1135433.1"/>
    <property type="molecule type" value="Genomic_DNA"/>
</dbReference>
<dbReference type="PIRSF" id="PIRSF031982">
    <property type="entry name" value="UCP031982_abhydr"/>
    <property type="match status" value="1"/>
</dbReference>
<dbReference type="PANTHER" id="PTHR22946">
    <property type="entry name" value="DIENELACTONE HYDROLASE DOMAIN-CONTAINING PROTEIN-RELATED"/>
    <property type="match status" value="1"/>
</dbReference>